<dbReference type="GO" id="GO:0005634">
    <property type="term" value="C:nucleus"/>
    <property type="evidence" value="ECO:0007669"/>
    <property type="project" value="UniProtKB-SubCell"/>
</dbReference>
<dbReference type="PANTHER" id="PTHR33057">
    <property type="entry name" value="TRANSCRIPTION REPRESSOR OFP7-RELATED"/>
    <property type="match status" value="1"/>
</dbReference>
<keyword evidence="5 6" id="KW-0539">Nucleus</keyword>
<accession>A0ABD3A1P5</accession>
<feature type="region of interest" description="Disordered" evidence="7">
    <location>
        <begin position="1"/>
        <end position="21"/>
    </location>
</feature>
<dbReference type="EMBL" id="JBJUIK010000007">
    <property type="protein sequence ID" value="KAL3523668.1"/>
    <property type="molecule type" value="Genomic_DNA"/>
</dbReference>
<evidence type="ECO:0000313" key="9">
    <source>
        <dbReference type="EMBL" id="KAL3523668.1"/>
    </source>
</evidence>
<comment type="subcellular location">
    <subcellularLocation>
        <location evidence="1 6">Nucleus</location>
    </subcellularLocation>
</comment>
<protein>
    <recommendedName>
        <fullName evidence="6">Transcription repressor</fullName>
    </recommendedName>
    <alternativeName>
        <fullName evidence="6">Ovate family protein</fullName>
    </alternativeName>
</protein>
<feature type="domain" description="OVATE" evidence="8">
    <location>
        <begin position="118"/>
        <end position="177"/>
    </location>
</feature>
<evidence type="ECO:0000256" key="5">
    <source>
        <dbReference type="ARBA" id="ARBA00023242"/>
    </source>
</evidence>
<evidence type="ECO:0000313" key="10">
    <source>
        <dbReference type="Proteomes" id="UP001630127"/>
    </source>
</evidence>
<dbReference type="GO" id="GO:0045892">
    <property type="term" value="P:negative regulation of DNA-templated transcription"/>
    <property type="evidence" value="ECO:0007669"/>
    <property type="project" value="UniProtKB-UniRule"/>
</dbReference>
<gene>
    <name evidence="9" type="ORF">ACH5RR_016502</name>
</gene>
<dbReference type="InterPro" id="IPR038933">
    <property type="entry name" value="Ovate"/>
</dbReference>
<dbReference type="InterPro" id="IPR006458">
    <property type="entry name" value="Ovate_C"/>
</dbReference>
<keyword evidence="10" id="KW-1185">Reference proteome</keyword>
<dbReference type="Proteomes" id="UP001630127">
    <property type="component" value="Unassembled WGS sequence"/>
</dbReference>
<keyword evidence="3 6" id="KW-0805">Transcription regulation</keyword>
<dbReference type="Pfam" id="PF04844">
    <property type="entry name" value="Ovate"/>
    <property type="match status" value="1"/>
</dbReference>
<evidence type="ECO:0000256" key="1">
    <source>
        <dbReference type="ARBA" id="ARBA00004123"/>
    </source>
</evidence>
<dbReference type="NCBIfam" id="TIGR01568">
    <property type="entry name" value="A_thal_3678"/>
    <property type="match status" value="1"/>
</dbReference>
<proteinExistence type="predicted"/>
<comment type="function">
    <text evidence="6">Transcriptional repressor that regulates multiple aspects of plant growth and development.</text>
</comment>
<name>A0ABD3A1P5_9GENT</name>
<evidence type="ECO:0000256" key="2">
    <source>
        <dbReference type="ARBA" id="ARBA00022491"/>
    </source>
</evidence>
<dbReference type="PANTHER" id="PTHR33057:SF26">
    <property type="entry name" value="TRANSCRIPTION REPRESSOR OFP13"/>
    <property type="match status" value="1"/>
</dbReference>
<comment type="caution">
    <text evidence="9">The sequence shown here is derived from an EMBL/GenBank/DDBJ whole genome shotgun (WGS) entry which is preliminary data.</text>
</comment>
<feature type="compositionally biased region" description="Low complexity" evidence="7">
    <location>
        <begin position="199"/>
        <end position="217"/>
    </location>
</feature>
<keyword evidence="4 6" id="KW-0804">Transcription</keyword>
<dbReference type="PROSITE" id="PS51754">
    <property type="entry name" value="OVATE"/>
    <property type="match status" value="1"/>
</dbReference>
<organism evidence="9 10">
    <name type="scientific">Cinchona calisaya</name>
    <dbReference type="NCBI Taxonomy" id="153742"/>
    <lineage>
        <taxon>Eukaryota</taxon>
        <taxon>Viridiplantae</taxon>
        <taxon>Streptophyta</taxon>
        <taxon>Embryophyta</taxon>
        <taxon>Tracheophyta</taxon>
        <taxon>Spermatophyta</taxon>
        <taxon>Magnoliopsida</taxon>
        <taxon>eudicotyledons</taxon>
        <taxon>Gunneridae</taxon>
        <taxon>Pentapetalae</taxon>
        <taxon>asterids</taxon>
        <taxon>lamiids</taxon>
        <taxon>Gentianales</taxon>
        <taxon>Rubiaceae</taxon>
        <taxon>Cinchonoideae</taxon>
        <taxon>Cinchoneae</taxon>
        <taxon>Cinchona</taxon>
    </lineage>
</organism>
<feature type="compositionally biased region" description="Basic and acidic residues" evidence="7">
    <location>
        <begin position="220"/>
        <end position="237"/>
    </location>
</feature>
<feature type="region of interest" description="Disordered" evidence="7">
    <location>
        <begin position="199"/>
        <end position="237"/>
    </location>
</feature>
<keyword evidence="2 6" id="KW-0678">Repressor</keyword>
<reference evidence="9 10" key="1">
    <citation type="submission" date="2024-11" db="EMBL/GenBank/DDBJ databases">
        <title>A near-complete genome assembly of Cinchona calisaya.</title>
        <authorList>
            <person name="Lian D.C."/>
            <person name="Zhao X.W."/>
            <person name="Wei L."/>
        </authorList>
    </citation>
    <scope>NUCLEOTIDE SEQUENCE [LARGE SCALE GENOMIC DNA]</scope>
    <source>
        <tissue evidence="9">Nenye</tissue>
    </source>
</reference>
<evidence type="ECO:0000256" key="3">
    <source>
        <dbReference type="ARBA" id="ARBA00023015"/>
    </source>
</evidence>
<sequence length="237" mass="26005">MKLPSIFKNNKETNQHPFTRQWPSCKQPKTLSFRADDNIFKTVNSIYFDPLDNSSESEENSGEESLEMIVRGVVGSSERLFFEPGGITSSILKESAKSSTTCSCDDHEIFPLKESVVLAMESEDPYLDFKKSMEEMVETNGLKDWESLEELLGWYLKMNGKMNHGFIVGAFVDLLVGLASSSNSASCEDHESSSFLSAASSSSSFSSSSSPASSLSPVGDQKEIGDEGDRIVELSSN</sequence>
<dbReference type="AlphaFoldDB" id="A0ABD3A1P5"/>
<evidence type="ECO:0000256" key="6">
    <source>
        <dbReference type="RuleBase" id="RU367028"/>
    </source>
</evidence>
<evidence type="ECO:0000259" key="8">
    <source>
        <dbReference type="PROSITE" id="PS51754"/>
    </source>
</evidence>
<evidence type="ECO:0000256" key="7">
    <source>
        <dbReference type="SAM" id="MobiDB-lite"/>
    </source>
</evidence>
<evidence type="ECO:0000256" key="4">
    <source>
        <dbReference type="ARBA" id="ARBA00023163"/>
    </source>
</evidence>